<dbReference type="PANTHER" id="PTHR24209:SF7">
    <property type="entry name" value="PROTEIN DA1-RELATED 2"/>
    <property type="match status" value="1"/>
</dbReference>
<dbReference type="SMART" id="SM00132">
    <property type="entry name" value="LIM"/>
    <property type="match status" value="2"/>
</dbReference>
<dbReference type="STRING" id="1137799.GZ78_24825"/>
<dbReference type="RefSeq" id="WP_034841425.1">
    <property type="nucleotide sequence ID" value="NZ_JOKH01000007.1"/>
</dbReference>
<evidence type="ECO:0000256" key="1">
    <source>
        <dbReference type="ARBA" id="ARBA00022723"/>
    </source>
</evidence>
<keyword evidence="1" id="KW-0479">Metal-binding</keyword>
<dbReference type="CDD" id="cd08368">
    <property type="entry name" value="LIM"/>
    <property type="match status" value="2"/>
</dbReference>
<dbReference type="eggNOG" id="COG2114">
    <property type="taxonomic scope" value="Bacteria"/>
</dbReference>
<dbReference type="EMBL" id="JOKH01000007">
    <property type="protein sequence ID" value="KEQ15090.1"/>
    <property type="molecule type" value="Genomic_DNA"/>
</dbReference>
<dbReference type="PANTHER" id="PTHR24209">
    <property type="entry name" value="PROTEIN DA1-RELATED 2"/>
    <property type="match status" value="1"/>
</dbReference>
<dbReference type="Pfam" id="PF00412">
    <property type="entry name" value="LIM"/>
    <property type="match status" value="2"/>
</dbReference>
<proteinExistence type="predicted"/>
<dbReference type="InterPro" id="IPR045218">
    <property type="entry name" value="DA1-like"/>
</dbReference>
<dbReference type="OrthoDB" id="1120323at2"/>
<keyword evidence="5" id="KW-1185">Reference proteome</keyword>
<dbReference type="SUPFAM" id="SSF57716">
    <property type="entry name" value="Glucocorticoid receptor-like (DNA-binding domain)"/>
    <property type="match status" value="2"/>
</dbReference>
<evidence type="ECO:0000313" key="4">
    <source>
        <dbReference type="EMBL" id="KEQ15090.1"/>
    </source>
</evidence>
<comment type="caution">
    <text evidence="4">The sequence shown here is derived from an EMBL/GenBank/DDBJ whole genome shotgun (WGS) entry which is preliminary data.</text>
</comment>
<keyword evidence="2" id="KW-0862">Zinc</keyword>
<dbReference type="GO" id="GO:0046872">
    <property type="term" value="F:metal ion binding"/>
    <property type="evidence" value="ECO:0007669"/>
    <property type="project" value="UniProtKB-KW"/>
</dbReference>
<accession>A0A081N9G7</accession>
<gene>
    <name evidence="4" type="ORF">GZ78_24825</name>
</gene>
<dbReference type="InterPro" id="IPR001781">
    <property type="entry name" value="Znf_LIM"/>
</dbReference>
<dbReference type="InterPro" id="IPR022087">
    <property type="entry name" value="DA1-like_dom"/>
</dbReference>
<dbReference type="AlphaFoldDB" id="A0A081N9G7"/>
<dbReference type="Proteomes" id="UP000028073">
    <property type="component" value="Unassembled WGS sequence"/>
</dbReference>
<evidence type="ECO:0000256" key="2">
    <source>
        <dbReference type="ARBA" id="ARBA00022833"/>
    </source>
</evidence>
<dbReference type="Gene3D" id="2.10.110.10">
    <property type="entry name" value="Cysteine Rich Protein"/>
    <property type="match status" value="2"/>
</dbReference>
<dbReference type="PROSITE" id="PS50023">
    <property type="entry name" value="LIM_DOMAIN_2"/>
    <property type="match status" value="1"/>
</dbReference>
<protein>
    <recommendedName>
        <fullName evidence="3">LIM zinc-binding domain-containing protein</fullName>
    </recommendedName>
</protein>
<reference evidence="4 5" key="1">
    <citation type="submission" date="2014-06" db="EMBL/GenBank/DDBJ databases">
        <title>Whole Genome Sequences of Three Symbiotic Endozoicomonas Bacteria.</title>
        <authorList>
            <person name="Neave M.J."/>
            <person name="Apprill A."/>
            <person name="Voolstra C.R."/>
        </authorList>
    </citation>
    <scope>NUCLEOTIDE SEQUENCE [LARGE SCALE GENOMIC DNA]</scope>
    <source>
        <strain evidence="4 5">DSM 25634</strain>
    </source>
</reference>
<evidence type="ECO:0000259" key="3">
    <source>
        <dbReference type="PROSITE" id="PS50023"/>
    </source>
</evidence>
<organism evidence="4 5">
    <name type="scientific">Endozoicomonas numazuensis</name>
    <dbReference type="NCBI Taxonomy" id="1137799"/>
    <lineage>
        <taxon>Bacteria</taxon>
        <taxon>Pseudomonadati</taxon>
        <taxon>Pseudomonadota</taxon>
        <taxon>Gammaproteobacteria</taxon>
        <taxon>Oceanospirillales</taxon>
        <taxon>Endozoicomonadaceae</taxon>
        <taxon>Endozoicomonas</taxon>
    </lineage>
</organism>
<dbReference type="PROSITE" id="PS00478">
    <property type="entry name" value="LIM_DOMAIN_1"/>
    <property type="match status" value="1"/>
</dbReference>
<sequence length="340" mass="39323">MNFCKSCRKPIHGNGLEALGSHWHVHCFNCRTCKKPLLNKSFVGFNGRPFHSRCLKCPGCRKTIKNKYIENDGMPWHPDCYQKQNHPLCAVCRKPLSEHYLVDFWGNAFCDTHQDYTQCSSCSRTVCKNITDGGMSFPDGLVICNICNLRGVITQEQGDRLMDQMRSALASVGLKLHKSSTPLTLCDRDELREASRHNFHNERPILGLARWSTTTAGNGQVISREFNDILIQKHLPEEHFRTVAIHELTHAWFFYNNYRDLPLELEEGMCVMMEYIWLKSQDTQDAEFRRMAIESSDDPVYGLGFQKAKASLKLMPLKTLLLFIKERKTFPTRWSAFFFQ</sequence>
<feature type="domain" description="LIM zinc-binding" evidence="3">
    <location>
        <begin position="2"/>
        <end position="87"/>
    </location>
</feature>
<evidence type="ECO:0000313" key="5">
    <source>
        <dbReference type="Proteomes" id="UP000028073"/>
    </source>
</evidence>
<dbReference type="Pfam" id="PF12315">
    <property type="entry name" value="DA1-like"/>
    <property type="match status" value="1"/>
</dbReference>
<name>A0A081N9G7_9GAMM</name>